<protein>
    <recommendedName>
        <fullName evidence="2">CRAL-TRIO domain-containing protein</fullName>
    </recommendedName>
</protein>
<dbReference type="AlphaFoldDB" id="A0A7S0DTK3"/>
<feature type="domain" description="CRAL-TRIO" evidence="2">
    <location>
        <begin position="91"/>
        <end position="266"/>
    </location>
</feature>
<dbReference type="Gene3D" id="3.40.525.10">
    <property type="entry name" value="CRAL-TRIO lipid binding domain"/>
    <property type="match status" value="1"/>
</dbReference>
<dbReference type="SMART" id="SM00516">
    <property type="entry name" value="SEC14"/>
    <property type="match status" value="1"/>
</dbReference>
<evidence type="ECO:0000256" key="1">
    <source>
        <dbReference type="SAM" id="MobiDB-lite"/>
    </source>
</evidence>
<organism evidence="3">
    <name type="scientific">Amorphochlora amoebiformis</name>
    <dbReference type="NCBI Taxonomy" id="1561963"/>
    <lineage>
        <taxon>Eukaryota</taxon>
        <taxon>Sar</taxon>
        <taxon>Rhizaria</taxon>
        <taxon>Cercozoa</taxon>
        <taxon>Chlorarachniophyceae</taxon>
        <taxon>Amorphochlora</taxon>
    </lineage>
</organism>
<sequence>MSDKKAPYGSEPPLEAKELDEREKKMFDALRKANEKLSTNTTTSDDTVIRYVRGYAREKEVEKTTHERYTAMLKWREENKIDEVILKKPEGWEEYNKHYKAFIYGRDKLLRPVCYEQLGLLEPNDLIKFGVDKLEAGHIRFMEELTKLKWQMTREKNSLLYKHVHVIDLTGFGWKHMGSKFYGTIKKIMGIDSQFYPETLQKLFILNSSMTFRGLWSIVSPWVHPLTRARITMLGYDQKYNLKQMQEFIDIKEIPEYLGGQNRAPMKGICHLQFEDIDYKTEPATWKPDSKDPRAIYLREQAKKSGDAAAEEAPKPAENTESKAAEEQAAAN</sequence>
<dbReference type="InterPro" id="IPR051026">
    <property type="entry name" value="PI/PC_transfer"/>
</dbReference>
<dbReference type="PANTHER" id="PTHR45657">
    <property type="entry name" value="CRAL-TRIO DOMAIN-CONTAINING PROTEIN YKL091C-RELATED"/>
    <property type="match status" value="1"/>
</dbReference>
<dbReference type="CDD" id="cd00170">
    <property type="entry name" value="SEC14"/>
    <property type="match status" value="1"/>
</dbReference>
<reference evidence="3" key="1">
    <citation type="submission" date="2021-01" db="EMBL/GenBank/DDBJ databases">
        <authorList>
            <person name="Corre E."/>
            <person name="Pelletier E."/>
            <person name="Niang G."/>
            <person name="Scheremetjew M."/>
            <person name="Finn R."/>
            <person name="Kale V."/>
            <person name="Holt S."/>
            <person name="Cochrane G."/>
            <person name="Meng A."/>
            <person name="Brown T."/>
            <person name="Cohen L."/>
        </authorList>
    </citation>
    <scope>NUCLEOTIDE SEQUENCE</scope>
    <source>
        <strain evidence="3">CCMP2058</strain>
    </source>
</reference>
<evidence type="ECO:0000313" key="3">
    <source>
        <dbReference type="EMBL" id="CAD8463494.1"/>
    </source>
</evidence>
<dbReference type="SUPFAM" id="SSF46938">
    <property type="entry name" value="CRAL/TRIO N-terminal domain"/>
    <property type="match status" value="1"/>
</dbReference>
<feature type="compositionally biased region" description="Basic and acidic residues" evidence="1">
    <location>
        <begin position="300"/>
        <end position="326"/>
    </location>
</feature>
<dbReference type="InterPro" id="IPR036273">
    <property type="entry name" value="CRAL/TRIO_N_dom_sf"/>
</dbReference>
<gene>
    <name evidence="3" type="ORF">LAMO00422_LOCUS22456</name>
</gene>
<dbReference type="EMBL" id="HBEM01032878">
    <property type="protein sequence ID" value="CAD8463494.1"/>
    <property type="molecule type" value="Transcribed_RNA"/>
</dbReference>
<dbReference type="SUPFAM" id="SSF52087">
    <property type="entry name" value="CRAL/TRIO domain"/>
    <property type="match status" value="1"/>
</dbReference>
<dbReference type="PROSITE" id="PS50191">
    <property type="entry name" value="CRAL_TRIO"/>
    <property type="match status" value="1"/>
</dbReference>
<feature type="region of interest" description="Disordered" evidence="1">
    <location>
        <begin position="1"/>
        <end position="21"/>
    </location>
</feature>
<dbReference type="InterPro" id="IPR036865">
    <property type="entry name" value="CRAL-TRIO_dom_sf"/>
</dbReference>
<dbReference type="PANTHER" id="PTHR45657:SF1">
    <property type="entry name" value="CRAL-TRIO DOMAIN-CONTAINING PROTEIN YKL091C-RELATED"/>
    <property type="match status" value="1"/>
</dbReference>
<evidence type="ECO:0000259" key="2">
    <source>
        <dbReference type="PROSITE" id="PS50191"/>
    </source>
</evidence>
<name>A0A7S0DTK3_9EUKA</name>
<dbReference type="Pfam" id="PF00650">
    <property type="entry name" value="CRAL_TRIO"/>
    <property type="match status" value="1"/>
</dbReference>
<proteinExistence type="predicted"/>
<accession>A0A7S0DTK3</accession>
<feature type="region of interest" description="Disordered" evidence="1">
    <location>
        <begin position="283"/>
        <end position="332"/>
    </location>
</feature>
<dbReference type="InterPro" id="IPR001251">
    <property type="entry name" value="CRAL-TRIO_dom"/>
</dbReference>